<reference evidence="1 2" key="1">
    <citation type="submission" date="2022-04" db="EMBL/GenBank/DDBJ databases">
        <title>Spirosoma sp. strain RP8 genome sequencing and assembly.</title>
        <authorList>
            <person name="Jung Y."/>
        </authorList>
    </citation>
    <scope>NUCLEOTIDE SEQUENCE [LARGE SCALE GENOMIC DNA]</scope>
    <source>
        <strain evidence="1 2">RP8</strain>
    </source>
</reference>
<sequence>MTSLPERLRQETRPLHEQTEQLFYTQALQDGTLSVSEYTHLLQTHFVFHRALESAIDRHPDFFAEYEPQTRQKTPWLAADLTDLNILLPQLTTDFFTTWSPVALLGAAYVGEGSMLGGTVIWKLLHQNQAIKPLLDQARFYQGYGPATGRNWRNFGAFLLHQGTDHADEVIAAAKQAFVDYQSIFQQTGS</sequence>
<dbReference type="InterPro" id="IPR016053">
    <property type="entry name" value="Haem_Oase-like"/>
</dbReference>
<dbReference type="InterPro" id="IPR016084">
    <property type="entry name" value="Haem_Oase-like_multi-hlx"/>
</dbReference>
<proteinExistence type="predicted"/>
<evidence type="ECO:0000313" key="1">
    <source>
        <dbReference type="EMBL" id="MCK8491087.1"/>
    </source>
</evidence>
<dbReference type="Gene3D" id="1.20.910.10">
    <property type="entry name" value="Heme oxygenase-like"/>
    <property type="match status" value="1"/>
</dbReference>
<evidence type="ECO:0000313" key="2">
    <source>
        <dbReference type="Proteomes" id="UP001202180"/>
    </source>
</evidence>
<keyword evidence="2" id="KW-1185">Reference proteome</keyword>
<protein>
    <submittedName>
        <fullName evidence="1">Biliverdin-producing heme oxygenase</fullName>
    </submittedName>
</protein>
<dbReference type="EMBL" id="JALPRF010000001">
    <property type="protein sequence ID" value="MCK8491087.1"/>
    <property type="molecule type" value="Genomic_DNA"/>
</dbReference>
<comment type="caution">
    <text evidence="1">The sequence shown here is derived from an EMBL/GenBank/DDBJ whole genome shotgun (WGS) entry which is preliminary data.</text>
</comment>
<organism evidence="1 2">
    <name type="scientific">Spirosoma liriopis</name>
    <dbReference type="NCBI Taxonomy" id="2937440"/>
    <lineage>
        <taxon>Bacteria</taxon>
        <taxon>Pseudomonadati</taxon>
        <taxon>Bacteroidota</taxon>
        <taxon>Cytophagia</taxon>
        <taxon>Cytophagales</taxon>
        <taxon>Cytophagaceae</taxon>
        <taxon>Spirosoma</taxon>
    </lineage>
</organism>
<dbReference type="SUPFAM" id="SSF48613">
    <property type="entry name" value="Heme oxygenase-like"/>
    <property type="match status" value="1"/>
</dbReference>
<dbReference type="Proteomes" id="UP001202180">
    <property type="component" value="Unassembled WGS sequence"/>
</dbReference>
<name>A0ABT0HG10_9BACT</name>
<dbReference type="Pfam" id="PF01126">
    <property type="entry name" value="Heme_oxygenase"/>
    <property type="match status" value="1"/>
</dbReference>
<dbReference type="CDD" id="cd19166">
    <property type="entry name" value="HemeO-bac"/>
    <property type="match status" value="1"/>
</dbReference>
<dbReference type="RefSeq" id="WP_248475890.1">
    <property type="nucleotide sequence ID" value="NZ_JALPRF010000001.1"/>
</dbReference>
<gene>
    <name evidence="1" type="ORF">M0L20_04440</name>
</gene>
<accession>A0ABT0HG10</accession>